<protein>
    <recommendedName>
        <fullName evidence="4">EpsG family protein</fullName>
    </recommendedName>
</protein>
<feature type="transmembrane region" description="Helical" evidence="1">
    <location>
        <begin position="21"/>
        <end position="42"/>
    </location>
</feature>
<keyword evidence="1" id="KW-1133">Transmembrane helix</keyword>
<feature type="transmembrane region" description="Helical" evidence="1">
    <location>
        <begin position="82"/>
        <end position="102"/>
    </location>
</feature>
<dbReference type="eggNOG" id="ENOG5033A5I">
    <property type="taxonomic scope" value="Bacteria"/>
</dbReference>
<evidence type="ECO:0008006" key="4">
    <source>
        <dbReference type="Google" id="ProtNLM"/>
    </source>
</evidence>
<dbReference type="InterPro" id="IPR049458">
    <property type="entry name" value="EpsG-like"/>
</dbReference>
<feature type="transmembrane region" description="Helical" evidence="1">
    <location>
        <begin position="154"/>
        <end position="176"/>
    </location>
</feature>
<proteinExistence type="predicted"/>
<feature type="transmembrane region" description="Helical" evidence="1">
    <location>
        <begin position="188"/>
        <end position="210"/>
    </location>
</feature>
<comment type="caution">
    <text evidence="2">The sequence shown here is derived from an EMBL/GenBank/DDBJ whole genome shotgun (WGS) entry which is preliminary data.</text>
</comment>
<reference evidence="2 3" key="1">
    <citation type="journal article" date="2017" name="Antonie Van Leeuwenhoek">
        <title>Rhizobium rhizosphaerae sp. nov., a novel species isolated from rice rhizosphere.</title>
        <authorList>
            <person name="Zhao J.J."/>
            <person name="Zhang J."/>
            <person name="Zhang R.J."/>
            <person name="Zhang C.W."/>
            <person name="Yin H.Q."/>
            <person name="Zhang X.X."/>
        </authorList>
    </citation>
    <scope>NUCLEOTIDE SEQUENCE [LARGE SCALE GENOMIC DNA]</scope>
    <source>
        <strain evidence="2 3">BSs20135</strain>
    </source>
</reference>
<sequence length="219" mass="25681">MVIATTLASYSFKRGRLNVNIYIFFIFQSLFLFVFSALRYGIGPDYYSYQTFYYASSRGELVSFELGYSLIQNLFIYFDADFQFLVAFYSFMYTFLVSLGVYKNTKYILLSLLFIVLWNENFITSLSFIRQTIAVAIVFCGFQYFVLNHRLKYIAVVAVATLFHYSALVYVLLLFIPKYIHNKLWLIILPLMFYVLGKMGGFETVIIFVLNIRMCIATF</sequence>
<gene>
    <name evidence="2" type="ORF">GARC_2834</name>
</gene>
<evidence type="ECO:0000313" key="2">
    <source>
        <dbReference type="EMBL" id="GAC19799.1"/>
    </source>
</evidence>
<organism evidence="2 3">
    <name type="scientific">Paraglaciecola arctica BSs20135</name>
    <dbReference type="NCBI Taxonomy" id="493475"/>
    <lineage>
        <taxon>Bacteria</taxon>
        <taxon>Pseudomonadati</taxon>
        <taxon>Pseudomonadota</taxon>
        <taxon>Gammaproteobacteria</taxon>
        <taxon>Alteromonadales</taxon>
        <taxon>Alteromonadaceae</taxon>
        <taxon>Paraglaciecola</taxon>
    </lineage>
</organism>
<name>K6XGQ2_9ALTE</name>
<keyword evidence="1" id="KW-0812">Transmembrane</keyword>
<keyword evidence="3" id="KW-1185">Reference proteome</keyword>
<feature type="transmembrane region" description="Helical" evidence="1">
    <location>
        <begin position="129"/>
        <end position="147"/>
    </location>
</feature>
<accession>K6XGQ2</accession>
<feature type="transmembrane region" description="Helical" evidence="1">
    <location>
        <begin position="107"/>
        <end position="123"/>
    </location>
</feature>
<evidence type="ECO:0000313" key="3">
    <source>
        <dbReference type="Proteomes" id="UP000006327"/>
    </source>
</evidence>
<dbReference type="EMBL" id="BAEO01000040">
    <property type="protein sequence ID" value="GAC19799.1"/>
    <property type="molecule type" value="Genomic_DNA"/>
</dbReference>
<dbReference type="Proteomes" id="UP000006327">
    <property type="component" value="Unassembled WGS sequence"/>
</dbReference>
<dbReference type="AlphaFoldDB" id="K6XGQ2"/>
<dbReference type="RefSeq" id="WP_007621058.1">
    <property type="nucleotide sequence ID" value="NZ_BAEO01000040.1"/>
</dbReference>
<keyword evidence="1" id="KW-0472">Membrane</keyword>
<dbReference type="STRING" id="493475.GARC_2834"/>
<evidence type="ECO:0000256" key="1">
    <source>
        <dbReference type="SAM" id="Phobius"/>
    </source>
</evidence>
<dbReference type="Pfam" id="PF14897">
    <property type="entry name" value="EpsG"/>
    <property type="match status" value="1"/>
</dbReference>